<dbReference type="PANTHER" id="PTHR11103">
    <property type="entry name" value="SLR1189 PROTEIN"/>
    <property type="match status" value="1"/>
</dbReference>
<keyword evidence="3 4" id="KW-0479">Metal-binding</keyword>
<dbReference type="PIRSF" id="PIRSF037505">
    <property type="entry name" value="Betaine_HMT"/>
    <property type="match status" value="1"/>
</dbReference>
<organism evidence="6 7">
    <name type="scientific">Candidatus Scybalomonas excrementavium</name>
    <dbReference type="NCBI Taxonomy" id="2840943"/>
    <lineage>
        <taxon>Bacteria</taxon>
        <taxon>Bacillati</taxon>
        <taxon>Bacillota</taxon>
        <taxon>Clostridia</taxon>
        <taxon>Lachnospirales</taxon>
        <taxon>Lachnospiraceae</taxon>
        <taxon>Lachnospiraceae incertae sedis</taxon>
        <taxon>Candidatus Scybalomonas</taxon>
    </lineage>
</organism>
<feature type="binding site" evidence="4">
    <location>
        <position position="273"/>
    </location>
    <ligand>
        <name>Zn(2+)</name>
        <dbReference type="ChEBI" id="CHEBI:29105"/>
    </ligand>
</feature>
<gene>
    <name evidence="6" type="ORF">IAC13_01190</name>
</gene>
<evidence type="ECO:0000313" key="7">
    <source>
        <dbReference type="Proteomes" id="UP000823618"/>
    </source>
</evidence>
<dbReference type="GO" id="GO:0009086">
    <property type="term" value="P:methionine biosynthetic process"/>
    <property type="evidence" value="ECO:0007669"/>
    <property type="project" value="InterPro"/>
</dbReference>
<accession>A0A9D9N6V6</accession>
<dbReference type="InterPro" id="IPR017226">
    <property type="entry name" value="BHMT-like"/>
</dbReference>
<feature type="binding site" evidence="3 4">
    <location>
        <position position="208"/>
    </location>
    <ligand>
        <name>Zn(2+)</name>
        <dbReference type="ChEBI" id="CHEBI:29105"/>
    </ligand>
</feature>
<feature type="domain" description="Hcy-binding" evidence="5">
    <location>
        <begin position="3"/>
        <end position="287"/>
    </location>
</feature>
<dbReference type="GO" id="GO:0008270">
    <property type="term" value="F:zinc ion binding"/>
    <property type="evidence" value="ECO:0007669"/>
    <property type="project" value="InterPro"/>
</dbReference>
<evidence type="ECO:0000256" key="4">
    <source>
        <dbReference type="PROSITE-ProRule" id="PRU00333"/>
    </source>
</evidence>
<evidence type="ECO:0000259" key="5">
    <source>
        <dbReference type="PROSITE" id="PS50970"/>
    </source>
</evidence>
<evidence type="ECO:0000256" key="3">
    <source>
        <dbReference type="PIRSR" id="PIRSR037505-2"/>
    </source>
</evidence>
<evidence type="ECO:0000256" key="2">
    <source>
        <dbReference type="ARBA" id="ARBA00022679"/>
    </source>
</evidence>
<keyword evidence="2 4" id="KW-0808">Transferase</keyword>
<dbReference type="SUPFAM" id="SSF82282">
    <property type="entry name" value="Homocysteine S-methyltransferase"/>
    <property type="match status" value="1"/>
</dbReference>
<dbReference type="GO" id="GO:0032259">
    <property type="term" value="P:methylation"/>
    <property type="evidence" value="ECO:0007669"/>
    <property type="project" value="UniProtKB-KW"/>
</dbReference>
<evidence type="ECO:0000313" key="6">
    <source>
        <dbReference type="EMBL" id="MBO8462527.1"/>
    </source>
</evidence>
<dbReference type="Pfam" id="PF02574">
    <property type="entry name" value="S-methyl_trans"/>
    <property type="match status" value="1"/>
</dbReference>
<reference evidence="6" key="2">
    <citation type="journal article" date="2021" name="PeerJ">
        <title>Extensive microbial diversity within the chicken gut microbiome revealed by metagenomics and culture.</title>
        <authorList>
            <person name="Gilroy R."/>
            <person name="Ravi A."/>
            <person name="Getino M."/>
            <person name="Pursley I."/>
            <person name="Horton D.L."/>
            <person name="Alikhan N.F."/>
            <person name="Baker D."/>
            <person name="Gharbi K."/>
            <person name="Hall N."/>
            <person name="Watson M."/>
            <person name="Adriaenssens E.M."/>
            <person name="Foster-Nyarko E."/>
            <person name="Jarju S."/>
            <person name="Secka A."/>
            <person name="Antonio M."/>
            <person name="Oren A."/>
            <person name="Chaudhuri R.R."/>
            <person name="La Ragione R."/>
            <person name="Hildebrand F."/>
            <person name="Pallen M.J."/>
        </authorList>
    </citation>
    <scope>NUCLEOTIDE SEQUENCE</scope>
    <source>
        <strain evidence="6">E3-2379</strain>
    </source>
</reference>
<protein>
    <submittedName>
        <fullName evidence="6">Homocysteine S-methyltransferase family protein</fullName>
    </submittedName>
</protein>
<dbReference type="AlphaFoldDB" id="A0A9D9N6V6"/>
<dbReference type="PROSITE" id="PS50970">
    <property type="entry name" value="HCY"/>
    <property type="match status" value="1"/>
</dbReference>
<dbReference type="Proteomes" id="UP000823618">
    <property type="component" value="Unassembled WGS sequence"/>
</dbReference>
<dbReference type="Gene3D" id="3.20.20.330">
    <property type="entry name" value="Homocysteine-binding-like domain"/>
    <property type="match status" value="1"/>
</dbReference>
<keyword evidence="1 4" id="KW-0489">Methyltransferase</keyword>
<name>A0A9D9N6V6_9FIRM</name>
<sequence>MTKQQWKERLDKGIVYMDGATGSNLQKKGMKRGTCAEKWILEHEDMVYELQKQYLEVGSHILLAPTFMANRFYLGKYGLENQIEEINTRLVQISKRAAGQNGLVAGNMTTTGKRSAPIGTVAFQELVDLYKEQAQHLVKAGVDLFCIETMIYLEEAKSCILAIKEVCDLPIFVSMIYKEDGRTICGTDMEIVIKTFEQLRVDAVGMNCIKGKTMLPLLREMKQYTKMPILVKPNAGLPEHIDGKNVYPVTPEQFAYEGQQLVEAGASIIGGCCGTTPEYIKLLVERTIRK</sequence>
<evidence type="ECO:0000256" key="1">
    <source>
        <dbReference type="ARBA" id="ARBA00022603"/>
    </source>
</evidence>
<feature type="binding site" evidence="4">
    <location>
        <position position="272"/>
    </location>
    <ligand>
        <name>Zn(2+)</name>
        <dbReference type="ChEBI" id="CHEBI:29105"/>
    </ligand>
</feature>
<dbReference type="PANTHER" id="PTHR11103:SF18">
    <property type="entry name" value="SLR1189 PROTEIN"/>
    <property type="match status" value="1"/>
</dbReference>
<comment type="cofactor">
    <cofactor evidence="3">
        <name>Zn(2+)</name>
        <dbReference type="ChEBI" id="CHEBI:29105"/>
    </cofactor>
    <text evidence="3">Binds 1 zinc ion per subunit.</text>
</comment>
<dbReference type="GO" id="GO:0008168">
    <property type="term" value="F:methyltransferase activity"/>
    <property type="evidence" value="ECO:0007669"/>
    <property type="project" value="UniProtKB-UniRule"/>
</dbReference>
<dbReference type="InterPro" id="IPR003726">
    <property type="entry name" value="HCY_dom"/>
</dbReference>
<reference evidence="6" key="1">
    <citation type="submission" date="2020-10" db="EMBL/GenBank/DDBJ databases">
        <authorList>
            <person name="Gilroy R."/>
        </authorList>
    </citation>
    <scope>NUCLEOTIDE SEQUENCE</scope>
    <source>
        <strain evidence="6">E3-2379</strain>
    </source>
</reference>
<proteinExistence type="predicted"/>
<dbReference type="EMBL" id="JADIML010000033">
    <property type="protein sequence ID" value="MBO8462527.1"/>
    <property type="molecule type" value="Genomic_DNA"/>
</dbReference>
<keyword evidence="3 4" id="KW-0862">Zinc</keyword>
<comment type="caution">
    <text evidence="6">The sequence shown here is derived from an EMBL/GenBank/DDBJ whole genome shotgun (WGS) entry which is preliminary data.</text>
</comment>
<dbReference type="InterPro" id="IPR036589">
    <property type="entry name" value="HCY_dom_sf"/>
</dbReference>